<dbReference type="RefSeq" id="WP_000758740.1">
    <property type="nucleotide sequence ID" value="NZ_CP012099.1"/>
</dbReference>
<dbReference type="InterPro" id="IPR025711">
    <property type="entry name" value="PepSY"/>
</dbReference>
<dbReference type="AlphaFoldDB" id="A0A0K0QA75"/>
<feature type="domain" description="Cell wall elongation regulator TseB-like" evidence="2">
    <location>
        <begin position="38"/>
        <end position="80"/>
    </location>
</feature>
<protein>
    <submittedName>
        <fullName evidence="3">Peptidase M4</fullName>
    </submittedName>
</protein>
<evidence type="ECO:0000259" key="1">
    <source>
        <dbReference type="Pfam" id="PF03413"/>
    </source>
</evidence>
<gene>
    <name evidence="3" type="ORF">CAB88_07360</name>
</gene>
<dbReference type="SMR" id="A0A0K0QA75"/>
<evidence type="ECO:0000313" key="3">
    <source>
        <dbReference type="EMBL" id="ARP56917.1"/>
    </source>
</evidence>
<dbReference type="SUPFAM" id="SSF54403">
    <property type="entry name" value="Cystatin/monellin"/>
    <property type="match status" value="2"/>
</dbReference>
<keyword evidence="4" id="KW-1185">Reference proteome</keyword>
<sequence length="167" mass="19356">MKKWIFAIIIVIVASGIYGAYVYNKAMGKKIPKESKFVEIAKEKAKLTKVKSVDYYNGKSAYIVVQGTDEKGEQLIVWVPEKKGDTVVRKKSEGISEKEAIQRTLEQVGNESKESKSKPKEIMKVKLGFENDVPLWEVTYIDDDNRYSYYYLEFKDGKFLRRYSIEK</sequence>
<accession>A0A0K0QA75</accession>
<dbReference type="Pfam" id="PF17881">
    <property type="entry name" value="TseB"/>
    <property type="match status" value="1"/>
</dbReference>
<name>A0A0K0QA75_BACTU</name>
<evidence type="ECO:0000313" key="4">
    <source>
        <dbReference type="Proteomes" id="UP000194143"/>
    </source>
</evidence>
<organism evidence="3 4">
    <name type="scientific">Bacillus thuringiensis</name>
    <dbReference type="NCBI Taxonomy" id="1428"/>
    <lineage>
        <taxon>Bacteria</taxon>
        <taxon>Bacillati</taxon>
        <taxon>Bacillota</taxon>
        <taxon>Bacilli</taxon>
        <taxon>Bacillales</taxon>
        <taxon>Bacillaceae</taxon>
        <taxon>Bacillus</taxon>
        <taxon>Bacillus cereus group</taxon>
    </lineage>
</organism>
<dbReference type="InterPro" id="IPR041401">
    <property type="entry name" value="TseB-like_dom"/>
</dbReference>
<dbReference type="Pfam" id="PF03413">
    <property type="entry name" value="PepSY"/>
    <property type="match status" value="1"/>
</dbReference>
<reference evidence="3 4" key="1">
    <citation type="submission" date="2017-04" db="EMBL/GenBank/DDBJ databases">
        <title>Complete Genome Sequence of Bacillus thuringiensis type Strain ATCC 10792.</title>
        <authorList>
            <person name="Oh D.-H."/>
            <person name="Park B.-J."/>
            <person name="Shuai W."/>
            <person name="Chelliah R."/>
        </authorList>
    </citation>
    <scope>NUCLEOTIDE SEQUENCE [LARGE SCALE GENOMIC DNA]</scope>
    <source>
        <strain evidence="3 4">ATCC 10792</strain>
    </source>
</reference>
<proteinExistence type="predicted"/>
<dbReference type="Proteomes" id="UP000194143">
    <property type="component" value="Chromosome"/>
</dbReference>
<dbReference type="InterPro" id="IPR046350">
    <property type="entry name" value="Cystatin_sf"/>
</dbReference>
<dbReference type="Gene3D" id="3.10.450.40">
    <property type="match status" value="2"/>
</dbReference>
<dbReference type="EMBL" id="CP021061">
    <property type="protein sequence ID" value="ARP56917.1"/>
    <property type="molecule type" value="Genomic_DNA"/>
</dbReference>
<dbReference type="GeneID" id="67466023"/>
<feature type="domain" description="PepSY" evidence="1">
    <location>
        <begin position="95"/>
        <end position="162"/>
    </location>
</feature>
<evidence type="ECO:0000259" key="2">
    <source>
        <dbReference type="Pfam" id="PF17881"/>
    </source>
</evidence>